<keyword evidence="3" id="KW-1185">Reference proteome</keyword>
<evidence type="ECO:0000313" key="2">
    <source>
        <dbReference type="EMBL" id="OAA46902.1"/>
    </source>
</evidence>
<feature type="compositionally biased region" description="Polar residues" evidence="1">
    <location>
        <begin position="16"/>
        <end position="25"/>
    </location>
</feature>
<sequence length="757" mass="86361">MAKKRCKTKKMASAGDTKTTSNTGSDAVENYDMNTSQRRLMEQGFHPAVTSSTPEEVERKWLSRIDPLIDRVTLEQFMRQRKGLADESAVTPRHLTTAMLLFRSEIQPNRAAKQTTGTGDNTLATILNTVDVGGEIANRVFRQGWKSVLNAAVTSSATWEAVANSAKIWDFNASGLRADGSSGVFLAVTPECTIEELNTASGIDPYGLGSAISLSGWSTKAIKYEREIYLSIYLIYNRIMRKSHGGEAYKQKRKAEKIIPVDFMTQEILSAVKNIREIKGIWGSSPFVRNYQNQLFRPSAIFAATRLRRMLNHISQQRTALRVLYFEKIPFLDRRMIAVILRECPNVCMVGIYDCPLIHFGDVLCLIDLIYEVNHGRREAGFPEITAFDFYPRYNHGTPFQSATSATYGLTWGPHKLDVVQRGFFNIILKAFMKAKKMNLGLLFDKDKAFCEYLDRVPCYPLAVPIFLDALHRFCEARDEDSKTKAIYDLLKPVRLGLDRWVEYDQQTRYVFKMRQNLVFCSSCGYETLEEFYSALARDSRPHRRVCAGCILQRWLDEEADHLKGYKKQALNTLYPDWNGLDFNNDAPMPQVAKGMIRLRSTVSVRPNINCTTVDHEGVMYTRQVMLDLLRDNKIHWDSLKRLPKLVQLLSNGTIWGDFYNKCNNLDVYGRAVRCVAEQDEQREEKSSFIRSRFDGGMPDTDEELQRPARGVVGIPCHDLDSAVMFYAGLTTKGWGAREQPAEKHCYLAEKLEDAFW</sequence>
<dbReference type="Proteomes" id="UP000243498">
    <property type="component" value="Unassembled WGS sequence"/>
</dbReference>
<gene>
    <name evidence="2" type="ORF">NOR_02538</name>
</gene>
<dbReference type="AlphaFoldDB" id="A0A167GPD0"/>
<dbReference type="OMA" id="CPLIHFG"/>
<evidence type="ECO:0008006" key="4">
    <source>
        <dbReference type="Google" id="ProtNLM"/>
    </source>
</evidence>
<protein>
    <recommendedName>
        <fullName evidence="4">Ribosomal protein L36</fullName>
    </recommendedName>
</protein>
<dbReference type="EMBL" id="AZHC01000006">
    <property type="protein sequence ID" value="OAA46902.1"/>
    <property type="molecule type" value="Genomic_DNA"/>
</dbReference>
<feature type="region of interest" description="Disordered" evidence="1">
    <location>
        <begin position="1"/>
        <end position="30"/>
    </location>
</feature>
<comment type="caution">
    <text evidence="2">The sequence shown here is derived from an EMBL/GenBank/DDBJ whole genome shotgun (WGS) entry which is preliminary data.</text>
</comment>
<proteinExistence type="predicted"/>
<dbReference type="STRING" id="1081105.A0A167GPD0"/>
<accession>A0A167GPD0</accession>
<evidence type="ECO:0000313" key="3">
    <source>
        <dbReference type="Proteomes" id="UP000243498"/>
    </source>
</evidence>
<name>A0A167GPD0_METRR</name>
<evidence type="ECO:0000256" key="1">
    <source>
        <dbReference type="SAM" id="MobiDB-lite"/>
    </source>
</evidence>
<organism evidence="2 3">
    <name type="scientific">Metarhizium rileyi (strain RCEF 4871)</name>
    <name type="common">Nomuraea rileyi</name>
    <dbReference type="NCBI Taxonomy" id="1649241"/>
    <lineage>
        <taxon>Eukaryota</taxon>
        <taxon>Fungi</taxon>
        <taxon>Dikarya</taxon>
        <taxon>Ascomycota</taxon>
        <taxon>Pezizomycotina</taxon>
        <taxon>Sordariomycetes</taxon>
        <taxon>Hypocreomycetidae</taxon>
        <taxon>Hypocreales</taxon>
        <taxon>Clavicipitaceae</taxon>
        <taxon>Metarhizium</taxon>
    </lineage>
</organism>
<dbReference type="OrthoDB" id="5428138at2759"/>
<reference evidence="2 3" key="1">
    <citation type="journal article" date="2016" name="Genome Biol. Evol.">
        <title>Divergent and convergent evolution of fungal pathogenicity.</title>
        <authorList>
            <person name="Shang Y."/>
            <person name="Xiao G."/>
            <person name="Zheng P."/>
            <person name="Cen K."/>
            <person name="Zhan S."/>
            <person name="Wang C."/>
        </authorList>
    </citation>
    <scope>NUCLEOTIDE SEQUENCE [LARGE SCALE GENOMIC DNA]</scope>
    <source>
        <strain evidence="2 3">RCEF 4871</strain>
    </source>
</reference>
<feature type="compositionally biased region" description="Basic residues" evidence="1">
    <location>
        <begin position="1"/>
        <end position="10"/>
    </location>
</feature>